<organism evidence="2 3">
    <name type="scientific">Terricaulis silvestris</name>
    <dbReference type="NCBI Taxonomy" id="2686094"/>
    <lineage>
        <taxon>Bacteria</taxon>
        <taxon>Pseudomonadati</taxon>
        <taxon>Pseudomonadota</taxon>
        <taxon>Alphaproteobacteria</taxon>
        <taxon>Caulobacterales</taxon>
        <taxon>Caulobacteraceae</taxon>
        <taxon>Terricaulis</taxon>
    </lineage>
</organism>
<evidence type="ECO:0000313" key="3">
    <source>
        <dbReference type="Proteomes" id="UP000431269"/>
    </source>
</evidence>
<dbReference type="Gene3D" id="3.40.630.30">
    <property type="match status" value="1"/>
</dbReference>
<dbReference type="Pfam" id="PF13302">
    <property type="entry name" value="Acetyltransf_3"/>
    <property type="match status" value="1"/>
</dbReference>
<dbReference type="PROSITE" id="PS51186">
    <property type="entry name" value="GNAT"/>
    <property type="match status" value="1"/>
</dbReference>
<dbReference type="AlphaFoldDB" id="A0A6I6MU15"/>
<dbReference type="SUPFAM" id="SSF55729">
    <property type="entry name" value="Acyl-CoA N-acyltransferases (Nat)"/>
    <property type="match status" value="1"/>
</dbReference>
<dbReference type="RefSeq" id="WP_158767733.1">
    <property type="nucleotide sequence ID" value="NZ_CP047045.1"/>
</dbReference>
<dbReference type="KEGG" id="tsv:DSM104635_03811"/>
<dbReference type="PANTHER" id="PTHR43792">
    <property type="entry name" value="GNAT FAMILY, PUTATIVE (AFU_ORTHOLOGUE AFUA_3G00765)-RELATED-RELATED"/>
    <property type="match status" value="1"/>
</dbReference>
<evidence type="ECO:0000313" key="2">
    <source>
        <dbReference type="EMBL" id="QGZ96946.1"/>
    </source>
</evidence>
<keyword evidence="3" id="KW-1185">Reference proteome</keyword>
<name>A0A6I6MU15_9CAUL</name>
<dbReference type="EMBL" id="CP047045">
    <property type="protein sequence ID" value="QGZ96946.1"/>
    <property type="molecule type" value="Genomic_DNA"/>
</dbReference>
<dbReference type="InterPro" id="IPR051531">
    <property type="entry name" value="N-acetyltransferase"/>
</dbReference>
<dbReference type="InterPro" id="IPR016181">
    <property type="entry name" value="Acyl_CoA_acyltransferase"/>
</dbReference>
<reference evidence="3" key="1">
    <citation type="submission" date="2019-12" db="EMBL/GenBank/DDBJ databases">
        <title>Complete genome of Terracaulis silvestris 0127_4.</title>
        <authorList>
            <person name="Vieira S."/>
            <person name="Riedel T."/>
            <person name="Sproer C."/>
            <person name="Pascual J."/>
            <person name="Boedeker C."/>
            <person name="Overmann J."/>
        </authorList>
    </citation>
    <scope>NUCLEOTIDE SEQUENCE [LARGE SCALE GENOMIC DNA]</scope>
    <source>
        <strain evidence="3">0127_4</strain>
    </source>
</reference>
<evidence type="ECO:0000259" key="1">
    <source>
        <dbReference type="PROSITE" id="PS51186"/>
    </source>
</evidence>
<proteinExistence type="predicted"/>
<dbReference type="GO" id="GO:0016747">
    <property type="term" value="F:acyltransferase activity, transferring groups other than amino-acyl groups"/>
    <property type="evidence" value="ECO:0007669"/>
    <property type="project" value="InterPro"/>
</dbReference>
<dbReference type="Proteomes" id="UP000431269">
    <property type="component" value="Chromosome"/>
</dbReference>
<accession>A0A6I6MU15</accession>
<dbReference type="PANTHER" id="PTHR43792:SF1">
    <property type="entry name" value="N-ACETYLTRANSFERASE DOMAIN-CONTAINING PROTEIN"/>
    <property type="match status" value="1"/>
</dbReference>
<feature type="domain" description="N-acetyltransferase" evidence="1">
    <location>
        <begin position="12"/>
        <end position="170"/>
    </location>
</feature>
<protein>
    <recommendedName>
        <fullName evidence="1">N-acetyltransferase domain-containing protein</fullName>
    </recommendedName>
</protein>
<sequence>MTIGPTLTTARLILRPPRHEDFDGFAEMSLEEDTMRFIGGVAPRDAAWRGMSMLAGSWPLLGYSMFSVLRRDTGEWIGRLGPWRPGGLEGAWPGNEVGWGLKKSAAGQGFALEGATAAMDWAFDHLGWDHIIHCIDKANAPSIALALRLGAQVEREDVPIPPPYEAHKVDIYGQSKTAWKARR</sequence>
<gene>
    <name evidence="2" type="ORF">DSM104635_03811</name>
</gene>
<dbReference type="InterPro" id="IPR000182">
    <property type="entry name" value="GNAT_dom"/>
</dbReference>